<dbReference type="SMART" id="SM00346">
    <property type="entry name" value="HTH_ICLR"/>
    <property type="match status" value="1"/>
</dbReference>
<dbReference type="STRING" id="208439.AJAP_23785"/>
<dbReference type="GO" id="GO:0045892">
    <property type="term" value="P:negative regulation of DNA-templated transcription"/>
    <property type="evidence" value="ECO:0007669"/>
    <property type="project" value="TreeGrafter"/>
</dbReference>
<dbReference type="GO" id="GO:0003677">
    <property type="term" value="F:DNA binding"/>
    <property type="evidence" value="ECO:0007669"/>
    <property type="project" value="InterPro"/>
</dbReference>
<dbReference type="SUPFAM" id="SSF55781">
    <property type="entry name" value="GAF domain-like"/>
    <property type="match status" value="1"/>
</dbReference>
<dbReference type="Proteomes" id="UP000028492">
    <property type="component" value="Chromosome"/>
</dbReference>
<reference evidence="4 5" key="1">
    <citation type="journal article" date="2014" name="J. Biotechnol.">
        <title>Complete genome sequence of the actinobacterium Amycolatopsis japonica MG417-CF17(T) (=DSM 44213T) producing (S,S)-N,N'-ethylenediaminedisuccinic acid.</title>
        <authorList>
            <person name="Stegmann E."/>
            <person name="Albersmeier A."/>
            <person name="Spohn M."/>
            <person name="Gert H."/>
            <person name="Weber T."/>
            <person name="Wohlleben W."/>
            <person name="Kalinowski J."/>
            <person name="Ruckert C."/>
        </authorList>
    </citation>
    <scope>NUCLEOTIDE SEQUENCE [LARGE SCALE GENOMIC DNA]</scope>
    <source>
        <strain evidence="5">MG417-CF17 (DSM 44213)</strain>
    </source>
</reference>
<keyword evidence="5" id="KW-1185">Reference proteome</keyword>
<dbReference type="AlphaFoldDB" id="A0A075UYT1"/>
<dbReference type="PANTHER" id="PTHR30136">
    <property type="entry name" value="HELIX-TURN-HELIX TRANSCRIPTIONAL REGULATOR, ICLR FAMILY"/>
    <property type="match status" value="1"/>
</dbReference>
<dbReference type="InterPro" id="IPR050707">
    <property type="entry name" value="HTH_MetabolicPath_Reg"/>
</dbReference>
<dbReference type="Pfam" id="PF09339">
    <property type="entry name" value="HTH_IclR"/>
    <property type="match status" value="1"/>
</dbReference>
<keyword evidence="1" id="KW-0805">Transcription regulation</keyword>
<keyword evidence="2" id="KW-0804">Transcription</keyword>
<dbReference type="RefSeq" id="WP_038515271.1">
    <property type="nucleotide sequence ID" value="NZ_CP008953.1"/>
</dbReference>
<evidence type="ECO:0000256" key="2">
    <source>
        <dbReference type="ARBA" id="ARBA00023163"/>
    </source>
</evidence>
<dbReference type="EMBL" id="CP008953">
    <property type="protein sequence ID" value="AIG77606.1"/>
    <property type="molecule type" value="Genomic_DNA"/>
</dbReference>
<proteinExistence type="predicted"/>
<dbReference type="PROSITE" id="PS51077">
    <property type="entry name" value="HTH_ICLR"/>
    <property type="match status" value="1"/>
</dbReference>
<dbReference type="PANTHER" id="PTHR30136:SF35">
    <property type="entry name" value="HTH-TYPE TRANSCRIPTIONAL REGULATOR RV1719"/>
    <property type="match status" value="1"/>
</dbReference>
<dbReference type="InterPro" id="IPR005471">
    <property type="entry name" value="Tscrpt_reg_IclR_N"/>
</dbReference>
<feature type="domain" description="HTH iclR-type" evidence="3">
    <location>
        <begin position="8"/>
        <end position="68"/>
    </location>
</feature>
<dbReference type="SUPFAM" id="SSF46785">
    <property type="entry name" value="Winged helix' DNA-binding domain"/>
    <property type="match status" value="1"/>
</dbReference>
<organism evidence="4 5">
    <name type="scientific">Amycolatopsis japonica</name>
    <dbReference type="NCBI Taxonomy" id="208439"/>
    <lineage>
        <taxon>Bacteria</taxon>
        <taxon>Bacillati</taxon>
        <taxon>Actinomycetota</taxon>
        <taxon>Actinomycetes</taxon>
        <taxon>Pseudonocardiales</taxon>
        <taxon>Pseudonocardiaceae</taxon>
        <taxon>Amycolatopsis</taxon>
        <taxon>Amycolatopsis japonica group</taxon>
    </lineage>
</organism>
<sequence length="230" mass="23931">MRETIGGRGVLEGAFTLLEALDEHGGQAGLTQLVRTTGLPKTTVHRLLDQLADLGAVERAGRGYRIGSRVFRLGRRWQPELRDLAKEWLPVLSARMRASLVLVVPREGRALVAAGAVLPADDVPVWPGSPLPPGTAAGRLLAAHHPALAEPDTDALEIRANGFAAESETIAEGLGCAAVAVRTPDGRVGAALAAVLPVRRDPVSAVTALASSARSFGTALAESTGRNRAG</sequence>
<dbReference type="Gene3D" id="1.10.10.10">
    <property type="entry name" value="Winged helix-like DNA-binding domain superfamily/Winged helix DNA-binding domain"/>
    <property type="match status" value="1"/>
</dbReference>
<dbReference type="InterPro" id="IPR029016">
    <property type="entry name" value="GAF-like_dom_sf"/>
</dbReference>
<dbReference type="InterPro" id="IPR036388">
    <property type="entry name" value="WH-like_DNA-bd_sf"/>
</dbReference>
<dbReference type="eggNOG" id="COG1414">
    <property type="taxonomic scope" value="Bacteria"/>
</dbReference>
<evidence type="ECO:0000313" key="4">
    <source>
        <dbReference type="EMBL" id="AIG77606.1"/>
    </source>
</evidence>
<dbReference type="GO" id="GO:0003700">
    <property type="term" value="F:DNA-binding transcription factor activity"/>
    <property type="evidence" value="ECO:0007669"/>
    <property type="project" value="TreeGrafter"/>
</dbReference>
<dbReference type="Gene3D" id="3.30.450.40">
    <property type="match status" value="1"/>
</dbReference>
<evidence type="ECO:0000313" key="5">
    <source>
        <dbReference type="Proteomes" id="UP000028492"/>
    </source>
</evidence>
<evidence type="ECO:0000259" key="3">
    <source>
        <dbReference type="PROSITE" id="PS51077"/>
    </source>
</evidence>
<dbReference type="KEGG" id="aja:AJAP_23785"/>
<dbReference type="HOGENOM" id="CLU_062618_7_4_11"/>
<evidence type="ECO:0000256" key="1">
    <source>
        <dbReference type="ARBA" id="ARBA00023015"/>
    </source>
</evidence>
<protein>
    <recommendedName>
        <fullName evidence="3">HTH iclR-type domain-containing protein</fullName>
    </recommendedName>
</protein>
<accession>A0A075UYT1</accession>
<dbReference type="InterPro" id="IPR036390">
    <property type="entry name" value="WH_DNA-bd_sf"/>
</dbReference>
<name>A0A075UYT1_9PSEU</name>
<gene>
    <name evidence="4" type="ORF">AJAP_23785</name>
</gene>